<gene>
    <name evidence="5" type="ORF">HYS17_05020</name>
</gene>
<dbReference type="Pfam" id="PF01329">
    <property type="entry name" value="Pterin_4a"/>
    <property type="match status" value="1"/>
</dbReference>
<evidence type="ECO:0000256" key="3">
    <source>
        <dbReference type="ARBA" id="ARBA00023239"/>
    </source>
</evidence>
<dbReference type="CDD" id="cd00914">
    <property type="entry name" value="PCD_DCoH_subfamily_b"/>
    <property type="match status" value="1"/>
</dbReference>
<dbReference type="PANTHER" id="PTHR12599:SF0">
    <property type="entry name" value="PTERIN-4-ALPHA-CARBINOLAMINE DEHYDRATASE"/>
    <property type="match status" value="1"/>
</dbReference>
<dbReference type="NCBIfam" id="NF002018">
    <property type="entry name" value="PRK00823.1-3"/>
    <property type="match status" value="1"/>
</dbReference>
<protein>
    <recommendedName>
        <fullName evidence="4">Putative pterin-4-alpha-carbinolamine dehydratase</fullName>
        <shortName evidence="4">PHS</shortName>
        <ecNumber evidence="4">4.2.1.96</ecNumber>
    </recommendedName>
    <alternativeName>
        <fullName evidence="4">4-alpha-hydroxy-tetrahydropterin dehydratase</fullName>
    </alternativeName>
    <alternativeName>
        <fullName evidence="4">Pterin carbinolamine dehydratase</fullName>
        <shortName evidence="4">PCD</shortName>
    </alternativeName>
</protein>
<evidence type="ECO:0000256" key="1">
    <source>
        <dbReference type="ARBA" id="ARBA00001554"/>
    </source>
</evidence>
<dbReference type="HAMAP" id="MF_00434">
    <property type="entry name" value="Pterin_4_alpha"/>
    <property type="match status" value="1"/>
</dbReference>
<dbReference type="InterPro" id="IPR001533">
    <property type="entry name" value="Pterin_deHydtase"/>
</dbReference>
<reference evidence="5 6" key="1">
    <citation type="submission" date="2020-07" db="EMBL/GenBank/DDBJ databases">
        <title>Huge and variable diversity of episymbiotic CPR bacteria and DPANN archaea in groundwater ecosystems.</title>
        <authorList>
            <person name="He C.Y."/>
            <person name="Keren R."/>
            <person name="Whittaker M."/>
            <person name="Farag I.F."/>
            <person name="Doudna J."/>
            <person name="Cate J.H.D."/>
            <person name="Banfield J.F."/>
        </authorList>
    </citation>
    <scope>NUCLEOTIDE SEQUENCE [LARGE SCALE GENOMIC DNA]</scope>
    <source>
        <strain evidence="5">NC_groundwater_70_Ag_B-0.1um_54_66</strain>
    </source>
</reference>
<comment type="catalytic activity">
    <reaction evidence="1 4">
        <text>(4aS,6R)-4a-hydroxy-L-erythro-5,6,7,8-tetrahydrobiopterin = (6R)-L-erythro-6,7-dihydrobiopterin + H2O</text>
        <dbReference type="Rhea" id="RHEA:11920"/>
        <dbReference type="ChEBI" id="CHEBI:15377"/>
        <dbReference type="ChEBI" id="CHEBI:15642"/>
        <dbReference type="ChEBI" id="CHEBI:43120"/>
        <dbReference type="EC" id="4.2.1.96"/>
    </reaction>
</comment>
<accession>A0A7T5R444</accession>
<evidence type="ECO:0000256" key="4">
    <source>
        <dbReference type="HAMAP-Rule" id="MF_00434"/>
    </source>
</evidence>
<evidence type="ECO:0000256" key="2">
    <source>
        <dbReference type="ARBA" id="ARBA00006472"/>
    </source>
</evidence>
<sequence length="96" mass="11060">MPEKLEAALVAVRMSGLQNWVLSEDGLAISKDFRFRNFSAAWAFMTRAALLAEKINHHPEWFNVYNRVEVRLTTHDAKGLTELDFRMAAEMDKYAV</sequence>
<dbReference type="Gene3D" id="3.30.1360.20">
    <property type="entry name" value="Transcriptional coactivator/pterin dehydratase"/>
    <property type="match status" value="1"/>
</dbReference>
<dbReference type="EC" id="4.2.1.96" evidence="4"/>
<dbReference type="PANTHER" id="PTHR12599">
    <property type="entry name" value="PTERIN-4-ALPHA-CARBINOLAMINE DEHYDRATASE"/>
    <property type="match status" value="1"/>
</dbReference>
<evidence type="ECO:0000313" key="6">
    <source>
        <dbReference type="Proteomes" id="UP000595362"/>
    </source>
</evidence>
<dbReference type="InterPro" id="IPR036428">
    <property type="entry name" value="PCD_sf"/>
</dbReference>
<dbReference type="AlphaFoldDB" id="A0A7T5R444"/>
<organism evidence="5 6">
    <name type="scientific">Micavibrio aeruginosavorus</name>
    <dbReference type="NCBI Taxonomy" id="349221"/>
    <lineage>
        <taxon>Bacteria</taxon>
        <taxon>Pseudomonadati</taxon>
        <taxon>Bdellovibrionota</taxon>
        <taxon>Bdellovibrionia</taxon>
        <taxon>Bdellovibrionales</taxon>
        <taxon>Pseudobdellovibrionaceae</taxon>
        <taxon>Micavibrio</taxon>
    </lineage>
</organism>
<evidence type="ECO:0000313" key="5">
    <source>
        <dbReference type="EMBL" id="QQG37125.1"/>
    </source>
</evidence>
<dbReference type="SUPFAM" id="SSF55248">
    <property type="entry name" value="PCD-like"/>
    <property type="match status" value="1"/>
</dbReference>
<dbReference type="EMBL" id="CP066681">
    <property type="protein sequence ID" value="QQG37125.1"/>
    <property type="molecule type" value="Genomic_DNA"/>
</dbReference>
<dbReference type="Proteomes" id="UP000595362">
    <property type="component" value="Chromosome"/>
</dbReference>
<dbReference type="GO" id="GO:0006729">
    <property type="term" value="P:tetrahydrobiopterin biosynthetic process"/>
    <property type="evidence" value="ECO:0007669"/>
    <property type="project" value="InterPro"/>
</dbReference>
<name>A0A7T5R444_9BACT</name>
<dbReference type="GO" id="GO:0008124">
    <property type="term" value="F:4-alpha-hydroxytetrahydrobiopterin dehydratase activity"/>
    <property type="evidence" value="ECO:0007669"/>
    <property type="project" value="UniProtKB-UniRule"/>
</dbReference>
<keyword evidence="3 4" id="KW-0456">Lyase</keyword>
<comment type="similarity">
    <text evidence="2 4">Belongs to the pterin-4-alpha-carbinolamine dehydratase family.</text>
</comment>
<proteinExistence type="inferred from homology"/>